<dbReference type="PANTHER" id="PTHR30055:SF234">
    <property type="entry name" value="HTH-TYPE TRANSCRIPTIONAL REGULATOR BETI"/>
    <property type="match status" value="1"/>
</dbReference>
<dbReference type="InterPro" id="IPR050109">
    <property type="entry name" value="HTH-type_TetR-like_transc_reg"/>
</dbReference>
<dbReference type="SUPFAM" id="SSF46689">
    <property type="entry name" value="Homeodomain-like"/>
    <property type="match status" value="1"/>
</dbReference>
<organism evidence="6 7">
    <name type="scientific">Nesterenkonia alkaliphila</name>
    <dbReference type="NCBI Taxonomy" id="1463631"/>
    <lineage>
        <taxon>Bacteria</taxon>
        <taxon>Bacillati</taxon>
        <taxon>Actinomycetota</taxon>
        <taxon>Actinomycetes</taxon>
        <taxon>Micrococcales</taxon>
        <taxon>Micrococcaceae</taxon>
        <taxon>Nesterenkonia</taxon>
    </lineage>
</organism>
<keyword evidence="2 4" id="KW-0238">DNA-binding</keyword>
<dbReference type="Gene3D" id="1.10.10.60">
    <property type="entry name" value="Homeodomain-like"/>
    <property type="match status" value="1"/>
</dbReference>
<dbReference type="InterPro" id="IPR009057">
    <property type="entry name" value="Homeodomain-like_sf"/>
</dbReference>
<dbReference type="Proteomes" id="UP000460157">
    <property type="component" value="Unassembled WGS sequence"/>
</dbReference>
<proteinExistence type="predicted"/>
<evidence type="ECO:0000256" key="3">
    <source>
        <dbReference type="ARBA" id="ARBA00023163"/>
    </source>
</evidence>
<dbReference type="InterPro" id="IPR023772">
    <property type="entry name" value="DNA-bd_HTH_TetR-type_CS"/>
</dbReference>
<sequence length="173" mass="18474">MALTAAEIVETAHELVGDYGLQDVSMRRVAAELGVAPGALYYHVPNKQELLRRVGHRILQPLHRAEGGPLALFSRLREAVLPFRDGADLILIAYALDPQLPPVPALQAALAQDEYEAAQAAETAGQLMRYALGALAVEQNAVLFGASGQDGEPLYTAGLQRLLRTGPVSDEPG</sequence>
<accession>A0A7K1UJE4</accession>
<dbReference type="EMBL" id="WRPM01000069">
    <property type="protein sequence ID" value="MVT26608.1"/>
    <property type="molecule type" value="Genomic_DNA"/>
</dbReference>
<dbReference type="InterPro" id="IPR036271">
    <property type="entry name" value="Tet_transcr_reg_TetR-rel_C_sf"/>
</dbReference>
<feature type="DNA-binding region" description="H-T-H motif" evidence="4">
    <location>
        <begin position="25"/>
        <end position="44"/>
    </location>
</feature>
<dbReference type="GO" id="GO:0000976">
    <property type="term" value="F:transcription cis-regulatory region binding"/>
    <property type="evidence" value="ECO:0007669"/>
    <property type="project" value="TreeGrafter"/>
</dbReference>
<comment type="caution">
    <text evidence="6">The sequence shown here is derived from an EMBL/GenBank/DDBJ whole genome shotgun (WGS) entry which is preliminary data.</text>
</comment>
<name>A0A7K1UJE4_9MICC</name>
<protein>
    <submittedName>
        <fullName evidence="6">TetR family transcriptional regulator</fullName>
    </submittedName>
</protein>
<dbReference type="PANTHER" id="PTHR30055">
    <property type="entry name" value="HTH-TYPE TRANSCRIPTIONAL REGULATOR RUTR"/>
    <property type="match status" value="1"/>
</dbReference>
<dbReference type="InterPro" id="IPR001647">
    <property type="entry name" value="HTH_TetR"/>
</dbReference>
<keyword evidence="7" id="KW-1185">Reference proteome</keyword>
<evidence type="ECO:0000313" key="6">
    <source>
        <dbReference type="EMBL" id="MVT26608.1"/>
    </source>
</evidence>
<dbReference type="GO" id="GO:0003700">
    <property type="term" value="F:DNA-binding transcription factor activity"/>
    <property type="evidence" value="ECO:0007669"/>
    <property type="project" value="TreeGrafter"/>
</dbReference>
<dbReference type="Gene3D" id="1.10.357.10">
    <property type="entry name" value="Tetracycline Repressor, domain 2"/>
    <property type="match status" value="1"/>
</dbReference>
<dbReference type="RefSeq" id="WP_157323693.1">
    <property type="nucleotide sequence ID" value="NZ_BMFX01000017.1"/>
</dbReference>
<evidence type="ECO:0000256" key="1">
    <source>
        <dbReference type="ARBA" id="ARBA00023015"/>
    </source>
</evidence>
<feature type="domain" description="HTH tetR-type" evidence="5">
    <location>
        <begin position="2"/>
        <end position="62"/>
    </location>
</feature>
<evidence type="ECO:0000313" key="7">
    <source>
        <dbReference type="Proteomes" id="UP000460157"/>
    </source>
</evidence>
<keyword evidence="1" id="KW-0805">Transcription regulation</keyword>
<dbReference type="PRINTS" id="PR00455">
    <property type="entry name" value="HTHTETR"/>
</dbReference>
<reference evidence="6 7" key="1">
    <citation type="submission" date="2019-12" db="EMBL/GenBank/DDBJ databases">
        <title>Nesterenkonia muleiensis sp. nov., a novel actinobacterium isolated from sap of Populus euphratica.</title>
        <authorList>
            <person name="Wang R."/>
        </authorList>
    </citation>
    <scope>NUCLEOTIDE SEQUENCE [LARGE SCALE GENOMIC DNA]</scope>
    <source>
        <strain evidence="6 7">F10</strain>
    </source>
</reference>
<dbReference type="AlphaFoldDB" id="A0A7K1UJE4"/>
<evidence type="ECO:0000259" key="5">
    <source>
        <dbReference type="PROSITE" id="PS50977"/>
    </source>
</evidence>
<evidence type="ECO:0000256" key="4">
    <source>
        <dbReference type="PROSITE-ProRule" id="PRU00335"/>
    </source>
</evidence>
<dbReference type="PROSITE" id="PS50977">
    <property type="entry name" value="HTH_TETR_2"/>
    <property type="match status" value="1"/>
</dbReference>
<dbReference type="SUPFAM" id="SSF48498">
    <property type="entry name" value="Tetracyclin repressor-like, C-terminal domain"/>
    <property type="match status" value="1"/>
</dbReference>
<dbReference type="Pfam" id="PF00440">
    <property type="entry name" value="TetR_N"/>
    <property type="match status" value="1"/>
</dbReference>
<dbReference type="PROSITE" id="PS01081">
    <property type="entry name" value="HTH_TETR_1"/>
    <property type="match status" value="1"/>
</dbReference>
<keyword evidence="3" id="KW-0804">Transcription</keyword>
<dbReference type="OrthoDB" id="3819648at2"/>
<gene>
    <name evidence="6" type="ORF">GNZ21_09600</name>
</gene>
<evidence type="ECO:0000256" key="2">
    <source>
        <dbReference type="ARBA" id="ARBA00023125"/>
    </source>
</evidence>